<feature type="transmembrane region" description="Helical" evidence="1">
    <location>
        <begin position="43"/>
        <end position="64"/>
    </location>
</feature>
<sequence>MLKRILKREKPTSSIGYAFFLFGLTLLTQLYHGFNFNYYLESGLVVISYATICKIVFIIVDACNDMLFGALSEKTKSKYGKRLPWLIYGLLFLPLFICLTYAINKHTNFSEVGFFLYYLIISILLENASTVIYTNYNALFPNFFTTGAARQKTATYKHAFEIAGMIVCYLLTPILVNDAHIPYWAVGIFYTVVYICTFITFISSSRFKDDLEAENLQREQFKVRTTFKDLIKEKPFLMFNLAQSCFQAILAIVVSLYPMYCKYVLKLETGWQQSLVLGCLFVSLMVSLPIWYFLMKKFSHTKIYIISYAVTPLALLLLLVPNNYIVGCILCCFIGPFLGGLMVSPDLIGADLIDIDKLKHHTSREAMMGSISSLIGRVSVILSAVATAILASAFGYQNGDNPGNNPELAFRICFGVMLPIVAFIGLIFAVLYLYFSKNDRRVLKALKLKESDVTREVNLNDIVRQK</sequence>
<feature type="transmembrane region" description="Helical" evidence="1">
    <location>
        <begin position="182"/>
        <end position="202"/>
    </location>
</feature>
<comment type="caution">
    <text evidence="2">The sequence shown here is derived from an EMBL/GenBank/DDBJ whole genome shotgun (WGS) entry which is preliminary data.</text>
</comment>
<dbReference type="GO" id="GO:0015293">
    <property type="term" value="F:symporter activity"/>
    <property type="evidence" value="ECO:0007669"/>
    <property type="project" value="InterPro"/>
</dbReference>
<evidence type="ECO:0000256" key="1">
    <source>
        <dbReference type="SAM" id="Phobius"/>
    </source>
</evidence>
<feature type="transmembrane region" description="Helical" evidence="1">
    <location>
        <begin position="237"/>
        <end position="260"/>
    </location>
</feature>
<evidence type="ECO:0000313" key="3">
    <source>
        <dbReference type="Proteomes" id="UP000823629"/>
    </source>
</evidence>
<keyword evidence="1" id="KW-0472">Membrane</keyword>
<dbReference type="Proteomes" id="UP000823629">
    <property type="component" value="Unassembled WGS sequence"/>
</dbReference>
<name>A0A9D9D9I6_9BACL</name>
<feature type="transmembrane region" description="Helical" evidence="1">
    <location>
        <begin position="12"/>
        <end position="31"/>
    </location>
</feature>
<organism evidence="2 3">
    <name type="scientific">Candidatus Scatoplasma merdavium</name>
    <dbReference type="NCBI Taxonomy" id="2840932"/>
    <lineage>
        <taxon>Bacteria</taxon>
        <taxon>Bacillati</taxon>
        <taxon>Bacillota</taxon>
        <taxon>Bacilli</taxon>
        <taxon>Bacillales</taxon>
        <taxon>Candidatus Scatoplasma</taxon>
    </lineage>
</organism>
<keyword evidence="1" id="KW-1133">Transmembrane helix</keyword>
<proteinExistence type="predicted"/>
<accession>A0A9D9D9I6</accession>
<feature type="transmembrane region" description="Helical" evidence="1">
    <location>
        <begin position="408"/>
        <end position="435"/>
    </location>
</feature>
<feature type="transmembrane region" description="Helical" evidence="1">
    <location>
        <begin position="85"/>
        <end position="103"/>
    </location>
</feature>
<feature type="transmembrane region" description="Helical" evidence="1">
    <location>
        <begin position="159"/>
        <end position="176"/>
    </location>
</feature>
<dbReference type="Gene3D" id="1.20.1250.20">
    <property type="entry name" value="MFS general substrate transporter like domains"/>
    <property type="match status" value="1"/>
</dbReference>
<dbReference type="InterPro" id="IPR039672">
    <property type="entry name" value="MFS_2"/>
</dbReference>
<gene>
    <name evidence="2" type="ORF">IAC78_02665</name>
</gene>
<feature type="transmembrane region" description="Helical" evidence="1">
    <location>
        <begin position="115"/>
        <end position="138"/>
    </location>
</feature>
<feature type="transmembrane region" description="Helical" evidence="1">
    <location>
        <begin position="324"/>
        <end position="353"/>
    </location>
</feature>
<feature type="transmembrane region" description="Helical" evidence="1">
    <location>
        <begin position="301"/>
        <end position="318"/>
    </location>
</feature>
<dbReference type="GO" id="GO:0005886">
    <property type="term" value="C:plasma membrane"/>
    <property type="evidence" value="ECO:0007669"/>
    <property type="project" value="TreeGrafter"/>
</dbReference>
<dbReference type="SUPFAM" id="SSF103473">
    <property type="entry name" value="MFS general substrate transporter"/>
    <property type="match status" value="1"/>
</dbReference>
<dbReference type="Pfam" id="PF13347">
    <property type="entry name" value="MFS_2"/>
    <property type="match status" value="1"/>
</dbReference>
<protein>
    <submittedName>
        <fullName evidence="2">MFS transporter</fullName>
    </submittedName>
</protein>
<dbReference type="PANTHER" id="PTHR11328">
    <property type="entry name" value="MAJOR FACILITATOR SUPERFAMILY DOMAIN-CONTAINING PROTEIN"/>
    <property type="match status" value="1"/>
</dbReference>
<reference evidence="2" key="1">
    <citation type="submission" date="2020-10" db="EMBL/GenBank/DDBJ databases">
        <authorList>
            <person name="Gilroy R."/>
        </authorList>
    </citation>
    <scope>NUCLEOTIDE SEQUENCE</scope>
    <source>
        <strain evidence="2">1748</strain>
    </source>
</reference>
<keyword evidence="1" id="KW-0812">Transmembrane</keyword>
<evidence type="ECO:0000313" key="2">
    <source>
        <dbReference type="EMBL" id="MBO8414363.1"/>
    </source>
</evidence>
<dbReference type="EMBL" id="JADING010000074">
    <property type="protein sequence ID" value="MBO8414363.1"/>
    <property type="molecule type" value="Genomic_DNA"/>
</dbReference>
<dbReference type="InterPro" id="IPR036259">
    <property type="entry name" value="MFS_trans_sf"/>
</dbReference>
<dbReference type="PANTHER" id="PTHR11328:SF24">
    <property type="entry name" value="MAJOR FACILITATOR SUPERFAMILY (MFS) PROFILE DOMAIN-CONTAINING PROTEIN"/>
    <property type="match status" value="1"/>
</dbReference>
<reference evidence="2" key="2">
    <citation type="journal article" date="2021" name="PeerJ">
        <title>Extensive microbial diversity within the chicken gut microbiome revealed by metagenomics and culture.</title>
        <authorList>
            <person name="Gilroy R."/>
            <person name="Ravi A."/>
            <person name="Getino M."/>
            <person name="Pursley I."/>
            <person name="Horton D.L."/>
            <person name="Alikhan N.F."/>
            <person name="Baker D."/>
            <person name="Gharbi K."/>
            <person name="Hall N."/>
            <person name="Watson M."/>
            <person name="Adriaenssens E.M."/>
            <person name="Foster-Nyarko E."/>
            <person name="Jarju S."/>
            <person name="Secka A."/>
            <person name="Antonio M."/>
            <person name="Oren A."/>
            <person name="Chaudhuri R.R."/>
            <person name="La Ragione R."/>
            <person name="Hildebrand F."/>
            <person name="Pallen M.J."/>
        </authorList>
    </citation>
    <scope>NUCLEOTIDE SEQUENCE</scope>
    <source>
        <strain evidence="2">1748</strain>
    </source>
</reference>
<dbReference type="AlphaFoldDB" id="A0A9D9D9I6"/>
<feature type="transmembrane region" description="Helical" evidence="1">
    <location>
        <begin position="374"/>
        <end position="396"/>
    </location>
</feature>
<feature type="transmembrane region" description="Helical" evidence="1">
    <location>
        <begin position="275"/>
        <end position="294"/>
    </location>
</feature>
<dbReference type="GO" id="GO:0008643">
    <property type="term" value="P:carbohydrate transport"/>
    <property type="evidence" value="ECO:0007669"/>
    <property type="project" value="InterPro"/>
</dbReference>